<dbReference type="AlphaFoldDB" id="A0A9W9KIN1"/>
<feature type="domain" description="Zn(2)-C6 fungal-type" evidence="6">
    <location>
        <begin position="8"/>
        <end position="36"/>
    </location>
</feature>
<dbReference type="PANTHER" id="PTHR37534:SF44">
    <property type="entry name" value="ZN(II)2CYS6 TRANSCRIPTION FACTOR (EUROFUNG)"/>
    <property type="match status" value="1"/>
</dbReference>
<evidence type="ECO:0000259" key="6">
    <source>
        <dbReference type="PROSITE" id="PS50048"/>
    </source>
</evidence>
<accession>A0A9W9KIN1</accession>
<comment type="caution">
    <text evidence="7">The sequence shown here is derived from an EMBL/GenBank/DDBJ whole genome shotgun (WGS) entry which is preliminary data.</text>
</comment>
<name>A0A9W9KIN1_9EURO</name>
<keyword evidence="2" id="KW-0238">DNA-binding</keyword>
<feature type="region of interest" description="Disordered" evidence="5">
    <location>
        <begin position="56"/>
        <end position="109"/>
    </location>
</feature>
<dbReference type="PROSITE" id="PS50048">
    <property type="entry name" value="ZN2_CY6_FUNGAL_2"/>
    <property type="match status" value="1"/>
</dbReference>
<feature type="compositionally biased region" description="Polar residues" evidence="5">
    <location>
        <begin position="86"/>
        <end position="98"/>
    </location>
</feature>
<gene>
    <name evidence="7" type="ORF">N7456_004734</name>
</gene>
<dbReference type="CDD" id="cd00067">
    <property type="entry name" value="GAL4"/>
    <property type="match status" value="1"/>
</dbReference>
<evidence type="ECO:0000256" key="4">
    <source>
        <dbReference type="ARBA" id="ARBA00023242"/>
    </source>
</evidence>
<dbReference type="EMBL" id="JAPQKH010000003">
    <property type="protein sequence ID" value="KAJ5108059.1"/>
    <property type="molecule type" value="Genomic_DNA"/>
</dbReference>
<sequence>MSTRSYQGCWTCKSRRRRCDNQRPTCQNCAQRGIDCEGYEVRLRWGSGIASRGQFTGAEKPVKECVPPRPKGRKRDLSRERRKLETSASSDAKENITNPCDPRSGPDEFTQENHTMVYEPDLDISHIPERVKQEEILFNEFMNNGINVLHSTTARDSMLQPRLPELCQQSGALYTICLAFQLSLSSTQSPQFLEYFDASLRKFRSELAHSTTLSDGTLTAGLLLCSIGLMHGLPWTVHLEGMHNILQSHGLADQHHTATQTSFRTHLLEVMGVMDLPCFSIGRQTSYIGIWHRYCQPNSPREGIEPVSGLPRVLLDLFAGIGIDTTEQSFWDWPGISGNFLQCYLWEAHRLAGILILRRYARAEQHQSEMRKFSTWRQPSACPVDETVLVSRILANLDALRLAIAERPTEDRFIENAVLFPIVVAGLEVSVLRQNPQWQETIRKCAPGSIQHEILLELMEELWEKNDPLLNIDDLARAKGVEMGLL</sequence>
<proteinExistence type="predicted"/>
<dbReference type="Proteomes" id="UP001149165">
    <property type="component" value="Unassembled WGS sequence"/>
</dbReference>
<keyword evidence="3" id="KW-0804">Transcription</keyword>
<dbReference type="GO" id="GO:0008270">
    <property type="term" value="F:zinc ion binding"/>
    <property type="evidence" value="ECO:0007669"/>
    <property type="project" value="InterPro"/>
</dbReference>
<dbReference type="OrthoDB" id="3251668at2759"/>
<dbReference type="InterPro" id="IPR036864">
    <property type="entry name" value="Zn2-C6_fun-type_DNA-bd_sf"/>
</dbReference>
<keyword evidence="1" id="KW-0805">Transcription regulation</keyword>
<evidence type="ECO:0000256" key="1">
    <source>
        <dbReference type="ARBA" id="ARBA00023015"/>
    </source>
</evidence>
<dbReference type="GO" id="GO:0045944">
    <property type="term" value="P:positive regulation of transcription by RNA polymerase II"/>
    <property type="evidence" value="ECO:0007669"/>
    <property type="project" value="TreeGrafter"/>
</dbReference>
<evidence type="ECO:0000256" key="5">
    <source>
        <dbReference type="SAM" id="MobiDB-lite"/>
    </source>
</evidence>
<evidence type="ECO:0000256" key="3">
    <source>
        <dbReference type="ARBA" id="ARBA00023163"/>
    </source>
</evidence>
<protein>
    <recommendedName>
        <fullName evidence="6">Zn(2)-C6 fungal-type domain-containing protein</fullName>
    </recommendedName>
</protein>
<evidence type="ECO:0000256" key="2">
    <source>
        <dbReference type="ARBA" id="ARBA00023125"/>
    </source>
</evidence>
<organism evidence="7 8">
    <name type="scientific">Penicillium angulare</name>
    <dbReference type="NCBI Taxonomy" id="116970"/>
    <lineage>
        <taxon>Eukaryota</taxon>
        <taxon>Fungi</taxon>
        <taxon>Dikarya</taxon>
        <taxon>Ascomycota</taxon>
        <taxon>Pezizomycotina</taxon>
        <taxon>Eurotiomycetes</taxon>
        <taxon>Eurotiomycetidae</taxon>
        <taxon>Eurotiales</taxon>
        <taxon>Aspergillaceae</taxon>
        <taxon>Penicillium</taxon>
    </lineage>
</organism>
<evidence type="ECO:0000313" key="8">
    <source>
        <dbReference type="Proteomes" id="UP001149165"/>
    </source>
</evidence>
<evidence type="ECO:0000313" key="7">
    <source>
        <dbReference type="EMBL" id="KAJ5108059.1"/>
    </source>
</evidence>
<dbReference type="Gene3D" id="4.10.240.10">
    <property type="entry name" value="Zn(2)-C6 fungal-type DNA-binding domain"/>
    <property type="match status" value="1"/>
</dbReference>
<reference evidence="7" key="1">
    <citation type="submission" date="2022-11" db="EMBL/GenBank/DDBJ databases">
        <authorList>
            <person name="Petersen C."/>
        </authorList>
    </citation>
    <scope>NUCLEOTIDE SEQUENCE</scope>
    <source>
        <strain evidence="7">IBT 30069</strain>
    </source>
</reference>
<reference evidence="7" key="2">
    <citation type="journal article" date="2023" name="IMA Fungus">
        <title>Comparative genomic study of the Penicillium genus elucidates a diverse pangenome and 15 lateral gene transfer events.</title>
        <authorList>
            <person name="Petersen C."/>
            <person name="Sorensen T."/>
            <person name="Nielsen M.R."/>
            <person name="Sondergaard T.E."/>
            <person name="Sorensen J.L."/>
            <person name="Fitzpatrick D.A."/>
            <person name="Frisvad J.C."/>
            <person name="Nielsen K.L."/>
        </authorList>
    </citation>
    <scope>NUCLEOTIDE SEQUENCE</scope>
    <source>
        <strain evidence="7">IBT 30069</strain>
    </source>
</reference>
<dbReference type="PROSITE" id="PS00463">
    <property type="entry name" value="ZN2_CY6_FUNGAL_1"/>
    <property type="match status" value="1"/>
</dbReference>
<dbReference type="GO" id="GO:0000976">
    <property type="term" value="F:transcription cis-regulatory region binding"/>
    <property type="evidence" value="ECO:0007669"/>
    <property type="project" value="TreeGrafter"/>
</dbReference>
<feature type="compositionally biased region" description="Basic and acidic residues" evidence="5">
    <location>
        <begin position="75"/>
        <end position="85"/>
    </location>
</feature>
<dbReference type="GO" id="GO:0005634">
    <property type="term" value="C:nucleus"/>
    <property type="evidence" value="ECO:0007669"/>
    <property type="project" value="TreeGrafter"/>
</dbReference>
<dbReference type="PANTHER" id="PTHR37534">
    <property type="entry name" value="TRANSCRIPTIONAL ACTIVATOR PROTEIN UGA3"/>
    <property type="match status" value="1"/>
</dbReference>
<dbReference type="SUPFAM" id="SSF57701">
    <property type="entry name" value="Zn2/Cys6 DNA-binding domain"/>
    <property type="match status" value="1"/>
</dbReference>
<dbReference type="GO" id="GO:0000981">
    <property type="term" value="F:DNA-binding transcription factor activity, RNA polymerase II-specific"/>
    <property type="evidence" value="ECO:0007669"/>
    <property type="project" value="InterPro"/>
</dbReference>
<dbReference type="SMART" id="SM00066">
    <property type="entry name" value="GAL4"/>
    <property type="match status" value="1"/>
</dbReference>
<dbReference type="InterPro" id="IPR001138">
    <property type="entry name" value="Zn2Cys6_DnaBD"/>
</dbReference>
<keyword evidence="4" id="KW-0539">Nucleus</keyword>
<keyword evidence="8" id="KW-1185">Reference proteome</keyword>
<dbReference type="Pfam" id="PF00172">
    <property type="entry name" value="Zn_clus"/>
    <property type="match status" value="1"/>
</dbReference>